<reference evidence="3 4" key="1">
    <citation type="journal article" date="2014" name="Proc. Natl. Acad. Sci. U.S.A.">
        <title>Functional characterization of flavobacteria rhodopsins reveals a unique class of light-driven chloride pump in bacteria.</title>
        <authorList>
            <person name="Yoshizawa S."/>
            <person name="Kumagai Y."/>
            <person name="Kim H."/>
            <person name="Ogura Y."/>
            <person name="Hayashi T."/>
            <person name="Iwasaki W."/>
            <person name="DeLong E.F."/>
            <person name="Kogure K."/>
        </authorList>
    </citation>
    <scope>NUCLEOTIDE SEQUENCE [LARGE SCALE GENOMIC DNA]</scope>
    <source>
        <strain evidence="3 4">S1-08</strain>
    </source>
</reference>
<gene>
    <name evidence="3" type="ORF">NMS_0172</name>
</gene>
<dbReference type="CDD" id="cd07724">
    <property type="entry name" value="POD-like_MBL-fold"/>
    <property type="match status" value="1"/>
</dbReference>
<dbReference type="Pfam" id="PF00753">
    <property type="entry name" value="Lactamase_B"/>
    <property type="match status" value="1"/>
</dbReference>
<dbReference type="Proteomes" id="UP000031760">
    <property type="component" value="Chromosome"/>
</dbReference>
<dbReference type="FunFam" id="3.60.15.10:FF:000030">
    <property type="entry name" value="Metallo-beta-lactamase family protein"/>
    <property type="match status" value="1"/>
</dbReference>
<dbReference type="GO" id="GO:0050313">
    <property type="term" value="F:sulfur dioxygenase activity"/>
    <property type="evidence" value="ECO:0007669"/>
    <property type="project" value="InterPro"/>
</dbReference>
<feature type="domain" description="Rhodanese" evidence="2">
    <location>
        <begin position="268"/>
        <end position="359"/>
    </location>
</feature>
<dbReference type="HOGENOM" id="CLU_030571_7_1_10"/>
<keyword evidence="1" id="KW-0479">Metal-binding</keyword>
<dbReference type="GO" id="GO:0006749">
    <property type="term" value="P:glutathione metabolic process"/>
    <property type="evidence" value="ECO:0007669"/>
    <property type="project" value="InterPro"/>
</dbReference>
<dbReference type="Gene3D" id="3.40.250.10">
    <property type="entry name" value="Rhodanese-like domain"/>
    <property type="match status" value="2"/>
</dbReference>
<dbReference type="SMART" id="SM00450">
    <property type="entry name" value="RHOD"/>
    <property type="match status" value="2"/>
</dbReference>
<evidence type="ECO:0000313" key="3">
    <source>
        <dbReference type="EMBL" id="BAO54181.1"/>
    </source>
</evidence>
<keyword evidence="4" id="KW-1185">Reference proteome</keyword>
<dbReference type="CDD" id="cd00158">
    <property type="entry name" value="RHOD"/>
    <property type="match status" value="2"/>
</dbReference>
<name>W8VZ94_9FLAO</name>
<dbReference type="InterPro" id="IPR036866">
    <property type="entry name" value="RibonucZ/Hydroxyglut_hydro"/>
</dbReference>
<proteinExistence type="predicted"/>
<dbReference type="SUPFAM" id="SSF52821">
    <property type="entry name" value="Rhodanese/Cell cycle control phosphatase"/>
    <property type="match status" value="2"/>
</dbReference>
<dbReference type="InterPro" id="IPR051682">
    <property type="entry name" value="Mito_Persulfide_Diox"/>
</dbReference>
<dbReference type="InterPro" id="IPR036873">
    <property type="entry name" value="Rhodanese-like_dom_sf"/>
</dbReference>
<dbReference type="PANTHER" id="PTHR43084">
    <property type="entry name" value="PERSULFIDE DIOXYGENASE ETHE1"/>
    <property type="match status" value="1"/>
</dbReference>
<dbReference type="OrthoDB" id="9784009at2"/>
<sequence>MVLEQYYTKCLAQGTYYLSSNKEAAVIDPLREVQQYIDRAHEEGSTIKYIFLTHFHADFVSGHVDLAQKTGATIVIGPNAETSYAFAKAEHLQKFTIGDISLTLLHTPGHTMESSCYLMKDENRIAKALFTGDTLFIGDVGRPDLAAKSDVTTEDLAGLLYDSLRNVIMPLPDDITVYPAHGAGSACGKNMSSETSDSLGNQKATNYALDASLSKEDFIKEVTSGIAPPPAYFPKNVQMNRGVNSSIDEVLKRGISEIKPLAFQALAQDAEFLVLDVRSPQEFTAGHVPGSWFIGLDGQFAPWVGSLIEDIDQKIVLVAPLGREEEAVTRLARVGYDNVQGFLKGGFEAWKQAGYSISSIENMSPEKFVMSLEDGSIANPIDVRKPREYEAAHLKNVTLASLDEIAQNLKNLNTTEVYHIHCAGGYRSVIYASIAKANGYSKLINIEGGYGAIKKVAPSHLINNDTRATL</sequence>
<evidence type="ECO:0000313" key="4">
    <source>
        <dbReference type="Proteomes" id="UP000031760"/>
    </source>
</evidence>
<protein>
    <submittedName>
        <fullName evidence="3">Metallo-beta-lactamase family protein</fullName>
    </submittedName>
</protein>
<dbReference type="GO" id="GO:0046872">
    <property type="term" value="F:metal ion binding"/>
    <property type="evidence" value="ECO:0007669"/>
    <property type="project" value="UniProtKB-KW"/>
</dbReference>
<dbReference type="InterPro" id="IPR001279">
    <property type="entry name" value="Metallo-B-lactamas"/>
</dbReference>
<dbReference type="RefSeq" id="WP_041494923.1">
    <property type="nucleotide sequence ID" value="NZ_AP014548.1"/>
</dbReference>
<accession>W8VZ94</accession>
<dbReference type="GO" id="GO:0070813">
    <property type="term" value="P:hydrogen sulfide metabolic process"/>
    <property type="evidence" value="ECO:0007669"/>
    <property type="project" value="TreeGrafter"/>
</dbReference>
<dbReference type="AlphaFoldDB" id="W8VZ94"/>
<dbReference type="PANTHER" id="PTHR43084:SF1">
    <property type="entry name" value="PERSULFIDE DIOXYGENASE ETHE1, MITOCHONDRIAL"/>
    <property type="match status" value="1"/>
</dbReference>
<dbReference type="STRING" id="1454201.NMS_0172"/>
<dbReference type="KEGG" id="nmf:NMS_0172"/>
<dbReference type="PROSITE" id="PS50206">
    <property type="entry name" value="RHODANESE_3"/>
    <property type="match status" value="2"/>
</dbReference>
<dbReference type="InterPro" id="IPR001763">
    <property type="entry name" value="Rhodanese-like_dom"/>
</dbReference>
<dbReference type="Pfam" id="PF00581">
    <property type="entry name" value="Rhodanese"/>
    <property type="match status" value="2"/>
</dbReference>
<dbReference type="SUPFAM" id="SSF56281">
    <property type="entry name" value="Metallo-hydrolase/oxidoreductase"/>
    <property type="match status" value="1"/>
</dbReference>
<evidence type="ECO:0000259" key="2">
    <source>
        <dbReference type="PROSITE" id="PS50206"/>
    </source>
</evidence>
<dbReference type="SMART" id="SM00849">
    <property type="entry name" value="Lactamase_B"/>
    <property type="match status" value="1"/>
</dbReference>
<evidence type="ECO:0000256" key="1">
    <source>
        <dbReference type="ARBA" id="ARBA00022723"/>
    </source>
</evidence>
<dbReference type="InterPro" id="IPR044528">
    <property type="entry name" value="POD-like_MBL-fold"/>
</dbReference>
<feature type="domain" description="Rhodanese" evidence="2">
    <location>
        <begin position="381"/>
        <end position="462"/>
    </location>
</feature>
<dbReference type="Gene3D" id="3.60.15.10">
    <property type="entry name" value="Ribonuclease Z/Hydroxyacylglutathione hydrolase-like"/>
    <property type="match status" value="1"/>
</dbReference>
<organism evidence="3 4">
    <name type="scientific">Nonlabens marinus S1-08</name>
    <dbReference type="NCBI Taxonomy" id="1454201"/>
    <lineage>
        <taxon>Bacteria</taxon>
        <taxon>Pseudomonadati</taxon>
        <taxon>Bacteroidota</taxon>
        <taxon>Flavobacteriia</taxon>
        <taxon>Flavobacteriales</taxon>
        <taxon>Flavobacteriaceae</taxon>
        <taxon>Nonlabens</taxon>
    </lineage>
</organism>
<dbReference type="EMBL" id="AP014548">
    <property type="protein sequence ID" value="BAO54181.1"/>
    <property type="molecule type" value="Genomic_DNA"/>
</dbReference>